<name>A0ACC2JTU0_9PEZI</name>
<reference evidence="1" key="1">
    <citation type="submission" date="2022-12" db="EMBL/GenBank/DDBJ databases">
        <title>Genome Sequence of Lasiodiplodia mahajangana.</title>
        <authorList>
            <person name="Buettner E."/>
        </authorList>
    </citation>
    <scope>NUCLEOTIDE SEQUENCE</scope>
    <source>
        <strain evidence="1">VT137</strain>
    </source>
</reference>
<organism evidence="1 2">
    <name type="scientific">Lasiodiplodia mahajangana</name>
    <dbReference type="NCBI Taxonomy" id="1108764"/>
    <lineage>
        <taxon>Eukaryota</taxon>
        <taxon>Fungi</taxon>
        <taxon>Dikarya</taxon>
        <taxon>Ascomycota</taxon>
        <taxon>Pezizomycotina</taxon>
        <taxon>Dothideomycetes</taxon>
        <taxon>Dothideomycetes incertae sedis</taxon>
        <taxon>Botryosphaeriales</taxon>
        <taxon>Botryosphaeriaceae</taxon>
        <taxon>Lasiodiplodia</taxon>
    </lineage>
</organism>
<evidence type="ECO:0000313" key="1">
    <source>
        <dbReference type="EMBL" id="KAJ8130810.1"/>
    </source>
</evidence>
<proteinExistence type="predicted"/>
<dbReference type="Proteomes" id="UP001153332">
    <property type="component" value="Unassembled WGS sequence"/>
</dbReference>
<sequence>MVPTNLGPIIRISPHELHISDPTFYNTLYCQEGRWDRYAWAWDAWGAEGPTIHTVKHEHHRARRQPLATFFSRAKVLNQQARIREHVEKFCNRLSKVAESGKRVNLGAATSALARDVAFDYILDRNYNSLDSEDFDVSVVHASQGAGPLWRLTKHVGYVFPLINSIPLDWAMKISDDNMKAFFAHIKATMKDTKDLMASAGSPAPDDGKRTIVHEILDSKLAPRDKSFRRVFEDVTSVSGAGFETTSSALRLIFYHVFSNMDILQRLRAELDRAEAENSDVMVVKVLENLPYLTSTIREGLRLSPGVATRAARIAPDRDLFYKKFRIPAGTPVGMTTILMHMDEEFYPDPKSFNPERWMDQDRKKKAEKAYAPFSRGTRICVGMHLAWAEMYLLLAALVQRFDFEFVSAKAEDFECTSDQFVVGTKGKGLLEADVRIRKN</sequence>
<protein>
    <submittedName>
        <fullName evidence="1">Uncharacterized protein</fullName>
    </submittedName>
</protein>
<evidence type="ECO:0000313" key="2">
    <source>
        <dbReference type="Proteomes" id="UP001153332"/>
    </source>
</evidence>
<dbReference type="EMBL" id="JAPUUL010000418">
    <property type="protein sequence ID" value="KAJ8130810.1"/>
    <property type="molecule type" value="Genomic_DNA"/>
</dbReference>
<comment type="caution">
    <text evidence="1">The sequence shown here is derived from an EMBL/GenBank/DDBJ whole genome shotgun (WGS) entry which is preliminary data.</text>
</comment>
<keyword evidence="2" id="KW-1185">Reference proteome</keyword>
<gene>
    <name evidence="1" type="ORF">O1611_g2817</name>
</gene>
<accession>A0ACC2JTU0</accession>